<organism evidence="3 4">
    <name type="scientific">Kibdelosporangium persicum</name>
    <dbReference type="NCBI Taxonomy" id="2698649"/>
    <lineage>
        <taxon>Bacteria</taxon>
        <taxon>Bacillati</taxon>
        <taxon>Actinomycetota</taxon>
        <taxon>Actinomycetes</taxon>
        <taxon>Pseudonocardiales</taxon>
        <taxon>Pseudonocardiaceae</taxon>
        <taxon>Kibdelosporangium</taxon>
    </lineage>
</organism>
<dbReference type="EMBL" id="JAAATY010000005">
    <property type="protein sequence ID" value="NRN65118.1"/>
    <property type="molecule type" value="Genomic_DNA"/>
</dbReference>
<comment type="caution">
    <text evidence="3">The sequence shown here is derived from an EMBL/GenBank/DDBJ whole genome shotgun (WGS) entry which is preliminary data.</text>
</comment>
<evidence type="ECO:0000256" key="1">
    <source>
        <dbReference type="ARBA" id="ARBA00006817"/>
    </source>
</evidence>
<protein>
    <submittedName>
        <fullName evidence="3">Activator of HSP90 ATPase</fullName>
    </submittedName>
</protein>
<accession>A0ABX2F1L9</accession>
<sequence length="157" mass="17602">MDVVATRVFDAPADQVWQAWSKAEYVHRWWGPDGFTAPIAEMDVREGGTSRVSMRSPEGHEFYNTWTYSRVIPRERLEFTMDFADSSWQPRSPAELGLPADIPVPVPHVVTFARAGAKTELTVTESGYTSPQTAEMSRLGLEQCLDKMAIALSAKEH</sequence>
<keyword evidence="4" id="KW-1185">Reference proteome</keyword>
<dbReference type="Pfam" id="PF08327">
    <property type="entry name" value="AHSA1"/>
    <property type="match status" value="1"/>
</dbReference>
<dbReference type="Proteomes" id="UP000763557">
    <property type="component" value="Unassembled WGS sequence"/>
</dbReference>
<dbReference type="SUPFAM" id="SSF55961">
    <property type="entry name" value="Bet v1-like"/>
    <property type="match status" value="1"/>
</dbReference>
<evidence type="ECO:0000259" key="2">
    <source>
        <dbReference type="Pfam" id="PF08327"/>
    </source>
</evidence>
<comment type="similarity">
    <text evidence="1">Belongs to the AHA1 family.</text>
</comment>
<reference evidence="3 4" key="1">
    <citation type="submission" date="2020-01" db="EMBL/GenBank/DDBJ databases">
        <title>Kibdelosporangium persica a novel Actinomycetes from a hot desert in Iran.</title>
        <authorList>
            <person name="Safaei N."/>
            <person name="Zaburannyi N."/>
            <person name="Mueller R."/>
            <person name="Wink J."/>
        </authorList>
    </citation>
    <scope>NUCLEOTIDE SEQUENCE [LARGE SCALE GENOMIC DNA]</scope>
    <source>
        <strain evidence="3 4">4NS15</strain>
    </source>
</reference>
<gene>
    <name evidence="3" type="ORF">GC106_23280</name>
</gene>
<dbReference type="RefSeq" id="WP_173128484.1">
    <property type="nucleotide sequence ID" value="NZ_CBCSGW010000013.1"/>
</dbReference>
<evidence type="ECO:0000313" key="3">
    <source>
        <dbReference type="EMBL" id="NRN65118.1"/>
    </source>
</evidence>
<name>A0ABX2F1L9_9PSEU</name>
<dbReference type="Gene3D" id="3.30.530.20">
    <property type="match status" value="1"/>
</dbReference>
<feature type="domain" description="Activator of Hsp90 ATPase homologue 1/2-like C-terminal" evidence="2">
    <location>
        <begin position="10"/>
        <end position="152"/>
    </location>
</feature>
<dbReference type="InterPro" id="IPR023393">
    <property type="entry name" value="START-like_dom_sf"/>
</dbReference>
<evidence type="ECO:0000313" key="4">
    <source>
        <dbReference type="Proteomes" id="UP000763557"/>
    </source>
</evidence>
<proteinExistence type="inferred from homology"/>
<dbReference type="InterPro" id="IPR013538">
    <property type="entry name" value="ASHA1/2-like_C"/>
</dbReference>